<organism evidence="15 16">
    <name type="scientific">Cupriavidus basilensis</name>
    <dbReference type="NCBI Taxonomy" id="68895"/>
    <lineage>
        <taxon>Bacteria</taxon>
        <taxon>Pseudomonadati</taxon>
        <taxon>Pseudomonadota</taxon>
        <taxon>Betaproteobacteria</taxon>
        <taxon>Burkholderiales</taxon>
        <taxon>Burkholderiaceae</taxon>
        <taxon>Cupriavidus</taxon>
    </lineage>
</organism>
<dbReference type="RefSeq" id="WP_276267496.1">
    <property type="nucleotide sequence ID" value="NZ_JARJLM010000490.1"/>
</dbReference>
<evidence type="ECO:0000313" key="15">
    <source>
        <dbReference type="EMBL" id="MDF3837227.1"/>
    </source>
</evidence>
<dbReference type="PROSITE" id="PS00666">
    <property type="entry name" value="DHDPS_2"/>
    <property type="match status" value="1"/>
</dbReference>
<dbReference type="PRINTS" id="PR00146">
    <property type="entry name" value="DHPICSNTHASE"/>
</dbReference>
<dbReference type="InterPro" id="IPR002220">
    <property type="entry name" value="DapA-like"/>
</dbReference>
<evidence type="ECO:0000256" key="9">
    <source>
        <dbReference type="ARBA" id="ARBA00023239"/>
    </source>
</evidence>
<feature type="active site" description="Proton donor/acceptor" evidence="12">
    <location>
        <position position="159"/>
    </location>
</feature>
<keyword evidence="16" id="KW-1185">Reference proteome</keyword>
<evidence type="ECO:0000256" key="1">
    <source>
        <dbReference type="ARBA" id="ARBA00003294"/>
    </source>
</evidence>
<dbReference type="PIRSF" id="PIRSF001365">
    <property type="entry name" value="DHDPS"/>
    <property type="match status" value="1"/>
</dbReference>
<comment type="subunit">
    <text evidence="12">Homotetramer; dimer of dimers.</text>
</comment>
<sequence length="323" mass="33814">MRHTEVDAGPAGLADSGPALRDGQSTLARAGLWLPLVTPMRDGEPDLACAQRLAAHYVASGVDGLAILGTTGEGGLLSPAERLMFTAAVLEAVDGALPVLAGVGGVDTRVVCEQVRQLDRFDLAGYLVPPPYYLRPGDEGIAWHFERVADATWRPLMLYNVPKRTGCALSPALVQRLAAHPRIVAVKECDAAGLRALAGSQRLAVFCGEDAAMLDHLLAGGDGVVPASAHIRPDLFVRLLQLVAAGHVEAAQALFARLAPLVALLFSEPNPAPVKAALALCGMAGPEVRRPLSPASRALQERLEQAISLLPAVEDVDSTLLPA</sequence>
<keyword evidence="9 12" id="KW-0456">Lyase</keyword>
<dbReference type="InterPro" id="IPR005263">
    <property type="entry name" value="DapA"/>
</dbReference>
<keyword evidence="8 12" id="KW-0457">Lysine biosynthesis</keyword>
<dbReference type="EMBL" id="JARJLM010000490">
    <property type="protein sequence ID" value="MDF3837227.1"/>
    <property type="molecule type" value="Genomic_DNA"/>
</dbReference>
<reference evidence="15 16" key="1">
    <citation type="submission" date="2023-03" db="EMBL/GenBank/DDBJ databases">
        <title>Draft assemblies of triclosan tolerant bacteria isolated from returned activated sludge.</title>
        <authorList>
            <person name="Van Hamelsveld S."/>
        </authorList>
    </citation>
    <scope>NUCLEOTIDE SEQUENCE [LARGE SCALE GENOMIC DNA]</scope>
    <source>
        <strain evidence="15 16">GW210010_S58</strain>
    </source>
</reference>
<proteinExistence type="inferred from homology"/>
<evidence type="ECO:0000256" key="12">
    <source>
        <dbReference type="HAMAP-Rule" id="MF_00418"/>
    </source>
</evidence>
<dbReference type="CDD" id="cd00950">
    <property type="entry name" value="DHDPS"/>
    <property type="match status" value="1"/>
</dbReference>
<evidence type="ECO:0000256" key="7">
    <source>
        <dbReference type="ARBA" id="ARBA00022915"/>
    </source>
</evidence>
<protein>
    <recommendedName>
        <fullName evidence="4 12">4-hydroxy-tetrahydrodipicolinate synthase</fullName>
        <shortName evidence="12">HTPA synthase</shortName>
        <ecNumber evidence="4 12">4.3.3.7</ecNumber>
    </recommendedName>
</protein>
<name>A0ABT6AX73_9BURK</name>
<keyword evidence="6 12" id="KW-0028">Amino-acid biosynthesis</keyword>
<comment type="similarity">
    <text evidence="3 12 13">Belongs to the DapA family.</text>
</comment>
<evidence type="ECO:0000256" key="14">
    <source>
        <dbReference type="SAM" id="MobiDB-lite"/>
    </source>
</evidence>
<keyword evidence="5 12" id="KW-0963">Cytoplasm</keyword>
<feature type="site" description="Part of a proton relay during catalysis" evidence="12">
    <location>
        <position position="133"/>
    </location>
</feature>
<dbReference type="EC" id="4.3.3.7" evidence="4 12"/>
<dbReference type="HAMAP" id="MF_00418">
    <property type="entry name" value="DapA"/>
    <property type="match status" value="1"/>
</dbReference>
<comment type="caution">
    <text evidence="15">The sequence shown here is derived from an EMBL/GenBank/DDBJ whole genome shotgun (WGS) entry which is preliminary data.</text>
</comment>
<feature type="active site" description="Schiff-base intermediate with substrate" evidence="12">
    <location>
        <position position="187"/>
    </location>
</feature>
<evidence type="ECO:0000256" key="2">
    <source>
        <dbReference type="ARBA" id="ARBA00005120"/>
    </source>
</evidence>
<dbReference type="Gene3D" id="3.20.20.70">
    <property type="entry name" value="Aldolase class I"/>
    <property type="match status" value="1"/>
</dbReference>
<evidence type="ECO:0000256" key="13">
    <source>
        <dbReference type="PIRNR" id="PIRNR001365"/>
    </source>
</evidence>
<evidence type="ECO:0000256" key="6">
    <source>
        <dbReference type="ARBA" id="ARBA00022605"/>
    </source>
</evidence>
<keyword evidence="7 12" id="KW-0220">Diaminopimelate biosynthesis</keyword>
<comment type="catalytic activity">
    <reaction evidence="11 12">
        <text>L-aspartate 4-semialdehyde + pyruvate = (2S,4S)-4-hydroxy-2,3,4,5-tetrahydrodipicolinate + H2O + H(+)</text>
        <dbReference type="Rhea" id="RHEA:34171"/>
        <dbReference type="ChEBI" id="CHEBI:15361"/>
        <dbReference type="ChEBI" id="CHEBI:15377"/>
        <dbReference type="ChEBI" id="CHEBI:15378"/>
        <dbReference type="ChEBI" id="CHEBI:67139"/>
        <dbReference type="ChEBI" id="CHEBI:537519"/>
        <dbReference type="EC" id="4.3.3.7"/>
    </reaction>
</comment>
<dbReference type="PANTHER" id="PTHR12128">
    <property type="entry name" value="DIHYDRODIPICOLINATE SYNTHASE"/>
    <property type="match status" value="1"/>
</dbReference>
<evidence type="ECO:0000256" key="8">
    <source>
        <dbReference type="ARBA" id="ARBA00023154"/>
    </source>
</evidence>
<dbReference type="NCBIfam" id="TIGR00674">
    <property type="entry name" value="dapA"/>
    <property type="match status" value="1"/>
</dbReference>
<evidence type="ECO:0000256" key="4">
    <source>
        <dbReference type="ARBA" id="ARBA00012086"/>
    </source>
</evidence>
<evidence type="ECO:0000256" key="5">
    <source>
        <dbReference type="ARBA" id="ARBA00022490"/>
    </source>
</evidence>
<dbReference type="Pfam" id="PF00701">
    <property type="entry name" value="DHDPS"/>
    <property type="match status" value="1"/>
</dbReference>
<feature type="binding site" evidence="12">
    <location>
        <position position="225"/>
    </location>
    <ligand>
        <name>pyruvate</name>
        <dbReference type="ChEBI" id="CHEBI:15361"/>
    </ligand>
</feature>
<feature type="site" description="Part of a proton relay during catalysis" evidence="12">
    <location>
        <position position="70"/>
    </location>
</feature>
<dbReference type="InterPro" id="IPR013785">
    <property type="entry name" value="Aldolase_TIM"/>
</dbReference>
<keyword evidence="10 12" id="KW-0704">Schiff base</keyword>
<comment type="subcellular location">
    <subcellularLocation>
        <location evidence="12">Cytoplasm</location>
    </subcellularLocation>
</comment>
<feature type="binding site" evidence="12">
    <location>
        <position position="71"/>
    </location>
    <ligand>
        <name>pyruvate</name>
        <dbReference type="ChEBI" id="CHEBI:15361"/>
    </ligand>
</feature>
<dbReference type="SUPFAM" id="SSF51569">
    <property type="entry name" value="Aldolase"/>
    <property type="match status" value="1"/>
</dbReference>
<evidence type="ECO:0000256" key="10">
    <source>
        <dbReference type="ARBA" id="ARBA00023270"/>
    </source>
</evidence>
<evidence type="ECO:0000313" key="16">
    <source>
        <dbReference type="Proteomes" id="UP001216674"/>
    </source>
</evidence>
<feature type="region of interest" description="Disordered" evidence="14">
    <location>
        <begin position="1"/>
        <end position="20"/>
    </location>
</feature>
<comment type="function">
    <text evidence="1 12">Catalyzes the condensation of (S)-aspartate-beta-semialdehyde [(S)-ASA] and pyruvate to 4-hydroxy-tetrahydrodipicolinate (HTPA).</text>
</comment>
<dbReference type="SMART" id="SM01130">
    <property type="entry name" value="DHDPS"/>
    <property type="match status" value="1"/>
</dbReference>
<dbReference type="PANTHER" id="PTHR12128:SF66">
    <property type="entry name" value="4-HYDROXY-2-OXOGLUTARATE ALDOLASE, MITOCHONDRIAL"/>
    <property type="match status" value="1"/>
</dbReference>
<dbReference type="Proteomes" id="UP001216674">
    <property type="component" value="Unassembled WGS sequence"/>
</dbReference>
<evidence type="ECO:0000256" key="11">
    <source>
        <dbReference type="ARBA" id="ARBA00047836"/>
    </source>
</evidence>
<comment type="pathway">
    <text evidence="2 12">Amino-acid biosynthesis; L-lysine biosynthesis via DAP pathway; (S)-tetrahydrodipicolinate from L-aspartate: step 3/4.</text>
</comment>
<dbReference type="GO" id="GO:0008840">
    <property type="term" value="F:4-hydroxy-tetrahydrodipicolinate synthase activity"/>
    <property type="evidence" value="ECO:0007669"/>
    <property type="project" value="UniProtKB-EC"/>
</dbReference>
<evidence type="ECO:0000256" key="3">
    <source>
        <dbReference type="ARBA" id="ARBA00007592"/>
    </source>
</evidence>
<comment type="caution">
    <text evidence="12">Was originally thought to be a dihydrodipicolinate synthase (DHDPS), catalyzing the condensation of (S)-aspartate-beta-semialdehyde [(S)-ASA] and pyruvate to dihydrodipicolinate (DHDP). However, it was shown in E.coli that the product of the enzymatic reaction is not dihydrodipicolinate but in fact (4S)-4-hydroxy-2,3,4,5-tetrahydro-(2S)-dipicolinic acid (HTPA), and that the consecutive dehydration reaction leading to DHDP is not spontaneous but catalyzed by DapB.</text>
</comment>
<dbReference type="InterPro" id="IPR020625">
    <property type="entry name" value="Schiff_base-form_aldolases_AS"/>
</dbReference>
<gene>
    <name evidence="12 15" type="primary">dapA</name>
    <name evidence="15" type="ORF">P3W85_30360</name>
</gene>
<accession>A0ABT6AX73</accession>